<dbReference type="PANTHER" id="PTHR15822">
    <property type="entry name" value="TRAF AND TNF RECEPTOR-ASSOCIATED PROTEIN"/>
    <property type="match status" value="1"/>
</dbReference>
<keyword evidence="5" id="KW-0227">DNA damage</keyword>
<dbReference type="GO" id="GO:0004527">
    <property type="term" value="F:exonuclease activity"/>
    <property type="evidence" value="ECO:0007669"/>
    <property type="project" value="UniProtKB-KW"/>
</dbReference>
<evidence type="ECO:0000313" key="12">
    <source>
        <dbReference type="Proteomes" id="UP000190774"/>
    </source>
</evidence>
<dbReference type="SUPFAM" id="SSF56219">
    <property type="entry name" value="DNase I-like"/>
    <property type="match status" value="1"/>
</dbReference>
<evidence type="ECO:0000256" key="2">
    <source>
        <dbReference type="ARBA" id="ARBA00001946"/>
    </source>
</evidence>
<keyword evidence="8" id="KW-0234">DNA repair</keyword>
<keyword evidence="9" id="KW-0812">Transmembrane</keyword>
<evidence type="ECO:0000256" key="5">
    <source>
        <dbReference type="ARBA" id="ARBA00022763"/>
    </source>
</evidence>
<evidence type="ECO:0000256" key="4">
    <source>
        <dbReference type="ARBA" id="ARBA00022723"/>
    </source>
</evidence>
<comment type="cofactor">
    <cofactor evidence="2">
        <name>Mg(2+)</name>
        <dbReference type="ChEBI" id="CHEBI:18420"/>
    </cofactor>
</comment>
<accession>A0A1T4X475</accession>
<keyword evidence="3" id="KW-0540">Nuclease</keyword>
<keyword evidence="9" id="KW-0472">Membrane</keyword>
<keyword evidence="6" id="KW-0378">Hydrolase</keyword>
<evidence type="ECO:0000256" key="3">
    <source>
        <dbReference type="ARBA" id="ARBA00022722"/>
    </source>
</evidence>
<dbReference type="GO" id="GO:0006281">
    <property type="term" value="P:DNA repair"/>
    <property type="evidence" value="ECO:0007669"/>
    <property type="project" value="UniProtKB-KW"/>
</dbReference>
<dbReference type="AlphaFoldDB" id="A0A1T4X475"/>
<organism evidence="11 12">
    <name type="scientific">Prosthecobacter debontii</name>
    <dbReference type="NCBI Taxonomy" id="48467"/>
    <lineage>
        <taxon>Bacteria</taxon>
        <taxon>Pseudomonadati</taxon>
        <taxon>Verrucomicrobiota</taxon>
        <taxon>Verrucomicrobiia</taxon>
        <taxon>Verrucomicrobiales</taxon>
        <taxon>Verrucomicrobiaceae</taxon>
        <taxon>Prosthecobacter</taxon>
    </lineage>
</organism>
<evidence type="ECO:0000256" key="6">
    <source>
        <dbReference type="ARBA" id="ARBA00022801"/>
    </source>
</evidence>
<feature type="domain" description="Endonuclease/exonuclease/phosphatase" evidence="10">
    <location>
        <begin position="155"/>
        <end position="370"/>
    </location>
</feature>
<keyword evidence="4" id="KW-0479">Metal-binding</keyword>
<dbReference type="Gene3D" id="3.60.10.10">
    <property type="entry name" value="Endonuclease/exonuclease/phosphatase"/>
    <property type="match status" value="1"/>
</dbReference>
<dbReference type="InterPro" id="IPR051547">
    <property type="entry name" value="TDP2-like"/>
</dbReference>
<dbReference type="OrthoDB" id="195371at2"/>
<evidence type="ECO:0000313" key="11">
    <source>
        <dbReference type="EMBL" id="SKA84346.1"/>
    </source>
</evidence>
<dbReference type="EMBL" id="FUYE01000003">
    <property type="protein sequence ID" value="SKA84346.1"/>
    <property type="molecule type" value="Genomic_DNA"/>
</dbReference>
<keyword evidence="11" id="KW-0255">Endonuclease</keyword>
<dbReference type="GO" id="GO:0004519">
    <property type="term" value="F:endonuclease activity"/>
    <property type="evidence" value="ECO:0007669"/>
    <property type="project" value="UniProtKB-KW"/>
</dbReference>
<keyword evidence="12" id="KW-1185">Reference proteome</keyword>
<name>A0A1T4X475_9BACT</name>
<dbReference type="Pfam" id="PF03372">
    <property type="entry name" value="Exo_endo_phos"/>
    <property type="match status" value="1"/>
</dbReference>
<feature type="transmembrane region" description="Helical" evidence="9">
    <location>
        <begin position="70"/>
        <end position="93"/>
    </location>
</feature>
<dbReference type="Proteomes" id="UP000190774">
    <property type="component" value="Unassembled WGS sequence"/>
</dbReference>
<keyword evidence="9" id="KW-1133">Transmembrane helix</keyword>
<proteinExistence type="predicted"/>
<evidence type="ECO:0000256" key="8">
    <source>
        <dbReference type="ARBA" id="ARBA00023204"/>
    </source>
</evidence>
<evidence type="ECO:0000256" key="1">
    <source>
        <dbReference type="ARBA" id="ARBA00001936"/>
    </source>
</evidence>
<evidence type="ECO:0000256" key="9">
    <source>
        <dbReference type="SAM" id="Phobius"/>
    </source>
</evidence>
<dbReference type="InterPro" id="IPR036691">
    <property type="entry name" value="Endo/exonu/phosph_ase_sf"/>
</dbReference>
<gene>
    <name evidence="11" type="ORF">SAMN02745166_01005</name>
</gene>
<reference evidence="12" key="1">
    <citation type="submission" date="2017-02" db="EMBL/GenBank/DDBJ databases">
        <authorList>
            <person name="Varghese N."/>
            <person name="Submissions S."/>
        </authorList>
    </citation>
    <scope>NUCLEOTIDE SEQUENCE [LARGE SCALE GENOMIC DNA]</scope>
    <source>
        <strain evidence="12">ATCC 700200</strain>
    </source>
</reference>
<keyword evidence="11" id="KW-0269">Exonuclease</keyword>
<dbReference type="STRING" id="48467.SAMN02745166_01005"/>
<comment type="cofactor">
    <cofactor evidence="1">
        <name>Mn(2+)</name>
        <dbReference type="ChEBI" id="CHEBI:29035"/>
    </cofactor>
</comment>
<dbReference type="InterPro" id="IPR005135">
    <property type="entry name" value="Endo/exonuclease/phosphatase"/>
</dbReference>
<sequence length="387" mass="43536">MDAETKVAAKRAWLARAGHALIEASENEGCGMLLVRWLRFLTLWTTLLYIAVLVGLTLVSSWVGERNPTTAFLLFLPPAIWWLPALPLALMTLCLHRRALCLLALTMAWFGYDFLGWRWNLSGHEREGGNDALIVMTNNHGQHMNQSLQPFKNATQPDVIVLQESPGKASSYERSGNYAEFPFMQSVREHTILSRYPILESSALASLPGQSPKAVRFVIDWKGKQVALYSVHLHSPRETLAYQKWGPFLYGILGLPGTPWAEKRQRLQQFWNGQIADAEIVLAAIRQDSLPVIAAGDFNAPHIGYIHRMITRQLKDSHAEAGQGFGLTFPGFTNNPLSAGGPWMRIDYVFYDRHWEAIQCVTEPDRPSQHRALAATLVLKDLERSPD</sequence>
<keyword evidence="7" id="KW-0460">Magnesium</keyword>
<feature type="transmembrane region" description="Helical" evidence="9">
    <location>
        <begin position="41"/>
        <end position="64"/>
    </location>
</feature>
<dbReference type="GO" id="GO:0046872">
    <property type="term" value="F:metal ion binding"/>
    <property type="evidence" value="ECO:0007669"/>
    <property type="project" value="UniProtKB-KW"/>
</dbReference>
<evidence type="ECO:0000256" key="7">
    <source>
        <dbReference type="ARBA" id="ARBA00022842"/>
    </source>
</evidence>
<evidence type="ECO:0000259" key="10">
    <source>
        <dbReference type="Pfam" id="PF03372"/>
    </source>
</evidence>
<dbReference type="PANTHER" id="PTHR15822:SF4">
    <property type="entry name" value="TYROSYL-DNA PHOSPHODIESTERASE 2"/>
    <property type="match status" value="1"/>
</dbReference>
<protein>
    <submittedName>
        <fullName evidence="11">Uncharacterized conserved protein YafD, endonuclease/exonuclease/phosphatase (EEP) superfamily</fullName>
    </submittedName>
</protein>